<protein>
    <submittedName>
        <fullName evidence="1">Uncharacterized protein</fullName>
    </submittedName>
</protein>
<proteinExistence type="predicted"/>
<reference evidence="1 2" key="1">
    <citation type="submission" date="2017-02" db="EMBL/GenBank/DDBJ databases">
        <authorList>
            <person name="Peterson S.W."/>
        </authorList>
    </citation>
    <scope>NUCLEOTIDE SEQUENCE [LARGE SCALE GENOMIC DNA]</scope>
    <source>
        <strain evidence="1 2">ATCC 35992</strain>
    </source>
</reference>
<sequence length="41" mass="4505">MKALLRNSLITFITVMSISCIGNVKAYAENTKTVKFGGKKK</sequence>
<keyword evidence="2" id="KW-1185">Reference proteome</keyword>
<gene>
    <name evidence="1" type="ORF">SAMN02745111_02449</name>
</gene>
<accession>A0A1T4W7G7</accession>
<dbReference type="STRING" id="39495.SAMN02745111_02449"/>
<name>A0A1T4W7G7_9FIRM</name>
<dbReference type="PROSITE" id="PS51257">
    <property type="entry name" value="PROKAR_LIPOPROTEIN"/>
    <property type="match status" value="1"/>
</dbReference>
<organism evidence="1 2">
    <name type="scientific">Eubacterium uniforme</name>
    <dbReference type="NCBI Taxonomy" id="39495"/>
    <lineage>
        <taxon>Bacteria</taxon>
        <taxon>Bacillati</taxon>
        <taxon>Bacillota</taxon>
        <taxon>Clostridia</taxon>
        <taxon>Eubacteriales</taxon>
        <taxon>Eubacteriaceae</taxon>
        <taxon>Eubacterium</taxon>
    </lineage>
</organism>
<feature type="non-terminal residue" evidence="1">
    <location>
        <position position="41"/>
    </location>
</feature>
<dbReference type="Proteomes" id="UP000190814">
    <property type="component" value="Unassembled WGS sequence"/>
</dbReference>
<evidence type="ECO:0000313" key="2">
    <source>
        <dbReference type="Proteomes" id="UP000190814"/>
    </source>
</evidence>
<dbReference type="AlphaFoldDB" id="A0A1T4W7G7"/>
<evidence type="ECO:0000313" key="1">
    <source>
        <dbReference type="EMBL" id="SKA73137.1"/>
    </source>
</evidence>
<dbReference type="EMBL" id="FUXZ01000031">
    <property type="protein sequence ID" value="SKA73137.1"/>
    <property type="molecule type" value="Genomic_DNA"/>
</dbReference>